<evidence type="ECO:0000259" key="3">
    <source>
        <dbReference type="Pfam" id="PF01555"/>
    </source>
</evidence>
<dbReference type="AlphaFoldDB" id="A0A0F8X967"/>
<feature type="domain" description="DNA methylase N-4/N-6" evidence="3">
    <location>
        <begin position="119"/>
        <end position="181"/>
    </location>
</feature>
<proteinExistence type="predicted"/>
<evidence type="ECO:0000313" key="4">
    <source>
        <dbReference type="EMBL" id="KKK57515.1"/>
    </source>
</evidence>
<dbReference type="PANTHER" id="PTHR13370">
    <property type="entry name" value="RNA METHYLASE-RELATED"/>
    <property type="match status" value="1"/>
</dbReference>
<accession>A0A0F8X967</accession>
<protein>
    <recommendedName>
        <fullName evidence="3">DNA methylase N-4/N-6 domain-containing protein</fullName>
    </recommendedName>
</protein>
<dbReference type="GO" id="GO:0032259">
    <property type="term" value="P:methylation"/>
    <property type="evidence" value="ECO:0007669"/>
    <property type="project" value="UniProtKB-KW"/>
</dbReference>
<keyword evidence="2" id="KW-0808">Transferase</keyword>
<reference evidence="4" key="1">
    <citation type="journal article" date="2015" name="Nature">
        <title>Complex archaea that bridge the gap between prokaryotes and eukaryotes.</title>
        <authorList>
            <person name="Spang A."/>
            <person name="Saw J.H."/>
            <person name="Jorgensen S.L."/>
            <person name="Zaremba-Niedzwiedzka K."/>
            <person name="Martijn J."/>
            <person name="Lind A.E."/>
            <person name="van Eijk R."/>
            <person name="Schleper C."/>
            <person name="Guy L."/>
            <person name="Ettema T.J."/>
        </authorList>
    </citation>
    <scope>NUCLEOTIDE SEQUENCE</scope>
</reference>
<dbReference type="EMBL" id="LAZR01064440">
    <property type="protein sequence ID" value="KKK57515.1"/>
    <property type="molecule type" value="Genomic_DNA"/>
</dbReference>
<dbReference type="PANTHER" id="PTHR13370:SF3">
    <property type="entry name" value="TRNA (GUANINE(10)-N2)-METHYLTRANSFERASE HOMOLOG"/>
    <property type="match status" value="1"/>
</dbReference>
<keyword evidence="1" id="KW-0489">Methyltransferase</keyword>
<dbReference type="GO" id="GO:0009007">
    <property type="term" value="F:site-specific DNA-methyltransferase (adenine-specific) activity"/>
    <property type="evidence" value="ECO:0007669"/>
    <property type="project" value="TreeGrafter"/>
</dbReference>
<name>A0A0F8X967_9ZZZZ</name>
<evidence type="ECO:0000256" key="2">
    <source>
        <dbReference type="ARBA" id="ARBA00022679"/>
    </source>
</evidence>
<dbReference type="InterPro" id="IPR029063">
    <property type="entry name" value="SAM-dependent_MTases_sf"/>
</dbReference>
<dbReference type="GO" id="GO:0008170">
    <property type="term" value="F:N-methyltransferase activity"/>
    <property type="evidence" value="ECO:0007669"/>
    <property type="project" value="InterPro"/>
</dbReference>
<sequence>MGVVYGNSYIDSEEGYWEWFSAALREMQRVGDVVTFTHRVFSLGHIEGWDWIGVWDKPFAAGVRIGNSPILPHWEPIYLFGIHSLGTKRSFTRDVFRYNPCGNGMLRGEVGRAKKRLAPGIKHPTPKPVELYKALALAFSDEGQTILDPFMGSGTTLRAAKDLGRYAIGIEIEEKYCEIAKR</sequence>
<dbReference type="InterPro" id="IPR002941">
    <property type="entry name" value="DNA_methylase_N4/N6"/>
</dbReference>
<feature type="non-terminal residue" evidence="4">
    <location>
        <position position="182"/>
    </location>
</feature>
<dbReference type="Pfam" id="PF01555">
    <property type="entry name" value="N6_N4_Mtase"/>
    <property type="match status" value="1"/>
</dbReference>
<dbReference type="InterPro" id="IPR001091">
    <property type="entry name" value="RM_Methyltransferase"/>
</dbReference>
<dbReference type="PRINTS" id="PR00508">
    <property type="entry name" value="S21N4MTFRASE"/>
</dbReference>
<gene>
    <name evidence="4" type="ORF">LCGC14_3053680</name>
</gene>
<evidence type="ECO:0000256" key="1">
    <source>
        <dbReference type="ARBA" id="ARBA00022603"/>
    </source>
</evidence>
<dbReference type="GO" id="GO:0003677">
    <property type="term" value="F:DNA binding"/>
    <property type="evidence" value="ECO:0007669"/>
    <property type="project" value="InterPro"/>
</dbReference>
<dbReference type="GO" id="GO:0005737">
    <property type="term" value="C:cytoplasm"/>
    <property type="evidence" value="ECO:0007669"/>
    <property type="project" value="TreeGrafter"/>
</dbReference>
<organism evidence="4">
    <name type="scientific">marine sediment metagenome</name>
    <dbReference type="NCBI Taxonomy" id="412755"/>
    <lineage>
        <taxon>unclassified sequences</taxon>
        <taxon>metagenomes</taxon>
        <taxon>ecological metagenomes</taxon>
    </lineage>
</organism>
<dbReference type="Gene3D" id="3.40.50.150">
    <property type="entry name" value="Vaccinia Virus protein VP39"/>
    <property type="match status" value="1"/>
</dbReference>
<dbReference type="SUPFAM" id="SSF53335">
    <property type="entry name" value="S-adenosyl-L-methionine-dependent methyltransferases"/>
    <property type="match status" value="1"/>
</dbReference>
<comment type="caution">
    <text evidence="4">The sequence shown here is derived from an EMBL/GenBank/DDBJ whole genome shotgun (WGS) entry which is preliminary data.</text>
</comment>